<gene>
    <name evidence="1" type="ORF">GO493_15610</name>
</gene>
<sequence>MRSYKKIEKQYKSEEIAESFVFSGNTKGRSERLVAFQQFRSQANANAKQSEKDKVIAQLLQLKFLIEDYIK</sequence>
<evidence type="ECO:0000313" key="1">
    <source>
        <dbReference type="EMBL" id="MVT09696.1"/>
    </source>
</evidence>
<proteinExistence type="predicted"/>
<name>A0A7K1U5Y8_9BACT</name>
<protein>
    <submittedName>
        <fullName evidence="1">Uncharacterized protein</fullName>
    </submittedName>
</protein>
<evidence type="ECO:0000313" key="2">
    <source>
        <dbReference type="Proteomes" id="UP000461730"/>
    </source>
</evidence>
<reference evidence="1 2" key="1">
    <citation type="submission" date="2019-12" db="EMBL/GenBank/DDBJ databases">
        <title>Chitinophaga sp. strain ysch24 (GDMCC 1.1355), whole genome shotgun sequence.</title>
        <authorList>
            <person name="Zhang X."/>
        </authorList>
    </citation>
    <scope>NUCLEOTIDE SEQUENCE [LARGE SCALE GENOMIC DNA]</scope>
    <source>
        <strain evidence="2">ysch24</strain>
    </source>
</reference>
<comment type="caution">
    <text evidence="1">The sequence shown here is derived from an EMBL/GenBank/DDBJ whole genome shotgun (WGS) entry which is preliminary data.</text>
</comment>
<dbReference type="EMBL" id="WRXN01000006">
    <property type="protein sequence ID" value="MVT09696.1"/>
    <property type="molecule type" value="Genomic_DNA"/>
</dbReference>
<keyword evidence="2" id="KW-1185">Reference proteome</keyword>
<organism evidence="1 2">
    <name type="scientific">Chitinophaga tropicalis</name>
    <dbReference type="NCBI Taxonomy" id="2683588"/>
    <lineage>
        <taxon>Bacteria</taxon>
        <taxon>Pseudomonadati</taxon>
        <taxon>Bacteroidota</taxon>
        <taxon>Chitinophagia</taxon>
        <taxon>Chitinophagales</taxon>
        <taxon>Chitinophagaceae</taxon>
        <taxon>Chitinophaga</taxon>
    </lineage>
</organism>
<dbReference type="AlphaFoldDB" id="A0A7K1U5Y8"/>
<dbReference type="RefSeq" id="WP_157307138.1">
    <property type="nucleotide sequence ID" value="NZ_WRXN01000006.1"/>
</dbReference>
<dbReference type="Proteomes" id="UP000461730">
    <property type="component" value="Unassembled WGS sequence"/>
</dbReference>
<accession>A0A7K1U5Y8</accession>